<evidence type="ECO:0000256" key="4">
    <source>
        <dbReference type="ARBA" id="ARBA00022741"/>
    </source>
</evidence>
<evidence type="ECO:0000256" key="3">
    <source>
        <dbReference type="ARBA" id="ARBA00022723"/>
    </source>
</evidence>
<keyword evidence="5 10" id="KW-0418">Kinase</keyword>
<dbReference type="SUPFAM" id="SSF55326">
    <property type="entry name" value="PurM N-terminal domain-like"/>
    <property type="match status" value="1"/>
</dbReference>
<evidence type="ECO:0000256" key="6">
    <source>
        <dbReference type="ARBA" id="ARBA00022840"/>
    </source>
</evidence>
<keyword evidence="2" id="KW-0808">Transferase</keyword>
<evidence type="ECO:0000256" key="8">
    <source>
        <dbReference type="ARBA" id="ARBA00023266"/>
    </source>
</evidence>
<evidence type="ECO:0000256" key="2">
    <source>
        <dbReference type="ARBA" id="ARBA00022679"/>
    </source>
</evidence>
<dbReference type="GO" id="GO:0005737">
    <property type="term" value="C:cytoplasm"/>
    <property type="evidence" value="ECO:0007669"/>
    <property type="project" value="TreeGrafter"/>
</dbReference>
<accession>A0A7Z1N0L9</accession>
<keyword evidence="7" id="KW-0460">Magnesium</keyword>
<reference evidence="10 11" key="1">
    <citation type="submission" date="2017-11" db="EMBL/GenBank/DDBJ databases">
        <authorList>
            <person name="Founou R.C."/>
            <person name="Founou L."/>
            <person name="Allam M."/>
            <person name="Ismail A."/>
            <person name="Essack S.Y."/>
        </authorList>
    </citation>
    <scope>NUCLEOTIDE SEQUENCE [LARGE SCALE GENOMIC DNA]</scope>
    <source>
        <strain evidence="10 11">G811N2B1</strain>
    </source>
</reference>
<feature type="non-terminal residue" evidence="10">
    <location>
        <position position="1"/>
    </location>
</feature>
<dbReference type="EMBL" id="PGWX01000384">
    <property type="protein sequence ID" value="PPJ72208.1"/>
    <property type="molecule type" value="Genomic_DNA"/>
</dbReference>
<dbReference type="PANTHER" id="PTHR10256">
    <property type="entry name" value="SELENIDE, WATER DIKINASE"/>
    <property type="match status" value="1"/>
</dbReference>
<sequence>TSGGCGAKIESRVLNQLLQHLPETPANERLLVGLEHADDAAVYQITSEKALISTVDFFSPMVNDPLSFGKIAVANALSDVYAMGGTVIYALNLVCFPQKMSKEWLEQMLLGGSLKLKEAGALLAGGHSIYDHEPKYGLAVTGEVHPENLWHNNTPQVGDVLILTKALG</sequence>
<dbReference type="Proteomes" id="UP000238153">
    <property type="component" value="Unassembled WGS sequence"/>
</dbReference>
<feature type="domain" description="PurM-like N-terminal" evidence="9">
    <location>
        <begin position="38"/>
        <end position="144"/>
    </location>
</feature>
<keyword evidence="6" id="KW-0067">ATP-binding</keyword>
<dbReference type="GO" id="GO:0004756">
    <property type="term" value="F:selenide, water dikinase activity"/>
    <property type="evidence" value="ECO:0007669"/>
    <property type="project" value="TreeGrafter"/>
</dbReference>
<keyword evidence="4" id="KW-0547">Nucleotide-binding</keyword>
<evidence type="ECO:0000256" key="7">
    <source>
        <dbReference type="ARBA" id="ARBA00022842"/>
    </source>
</evidence>
<evidence type="ECO:0000313" key="11">
    <source>
        <dbReference type="Proteomes" id="UP000238153"/>
    </source>
</evidence>
<keyword evidence="8" id="KW-0711">Selenium</keyword>
<dbReference type="RefSeq" id="WP_104411270.1">
    <property type="nucleotide sequence ID" value="NZ_PGWX01000384.1"/>
</dbReference>
<organism evidence="10 11">
    <name type="scientific">Staphylococcus haemolyticus</name>
    <dbReference type="NCBI Taxonomy" id="1283"/>
    <lineage>
        <taxon>Bacteria</taxon>
        <taxon>Bacillati</taxon>
        <taxon>Bacillota</taxon>
        <taxon>Bacilli</taxon>
        <taxon>Bacillales</taxon>
        <taxon>Staphylococcaceae</taxon>
        <taxon>Staphylococcus</taxon>
    </lineage>
</organism>
<dbReference type="AlphaFoldDB" id="A0A7Z1N0L9"/>
<proteinExistence type="inferred from homology"/>
<comment type="similarity">
    <text evidence="1">Belongs to the selenophosphate synthase 1 family. Class I subfamily.</text>
</comment>
<feature type="non-terminal residue" evidence="10">
    <location>
        <position position="168"/>
    </location>
</feature>
<dbReference type="GO" id="GO:0046872">
    <property type="term" value="F:metal ion binding"/>
    <property type="evidence" value="ECO:0007669"/>
    <property type="project" value="UniProtKB-KW"/>
</dbReference>
<dbReference type="GO" id="GO:0016260">
    <property type="term" value="P:selenocysteine biosynthetic process"/>
    <property type="evidence" value="ECO:0007669"/>
    <property type="project" value="TreeGrafter"/>
</dbReference>
<evidence type="ECO:0000313" key="10">
    <source>
        <dbReference type="EMBL" id="PPJ72208.1"/>
    </source>
</evidence>
<dbReference type="PANTHER" id="PTHR10256:SF0">
    <property type="entry name" value="INACTIVE SELENIDE, WATER DIKINASE-LIKE PROTEIN-RELATED"/>
    <property type="match status" value="1"/>
</dbReference>
<protein>
    <submittedName>
        <fullName evidence="10">Selenide, water dikinase SelD</fullName>
    </submittedName>
</protein>
<dbReference type="GO" id="GO:0005524">
    <property type="term" value="F:ATP binding"/>
    <property type="evidence" value="ECO:0007669"/>
    <property type="project" value="UniProtKB-KW"/>
</dbReference>
<keyword evidence="3" id="KW-0479">Metal-binding</keyword>
<dbReference type="FunFam" id="3.30.1330.10:FF:000003">
    <property type="entry name" value="Selenide, water dikinase"/>
    <property type="match status" value="1"/>
</dbReference>
<name>A0A7Z1N0L9_STAHA</name>
<dbReference type="Pfam" id="PF00586">
    <property type="entry name" value="AIRS"/>
    <property type="match status" value="1"/>
</dbReference>
<comment type="caution">
    <text evidence="10">The sequence shown here is derived from an EMBL/GenBank/DDBJ whole genome shotgun (WGS) entry which is preliminary data.</text>
</comment>
<dbReference type="InterPro" id="IPR016188">
    <property type="entry name" value="PurM-like_N"/>
</dbReference>
<dbReference type="NCBIfam" id="TIGR00476">
    <property type="entry name" value="selD"/>
    <property type="match status" value="1"/>
</dbReference>
<evidence type="ECO:0000256" key="1">
    <source>
        <dbReference type="ARBA" id="ARBA00008026"/>
    </source>
</evidence>
<dbReference type="InterPro" id="IPR004536">
    <property type="entry name" value="SPS/SelD"/>
</dbReference>
<gene>
    <name evidence="10" type="primary">selD</name>
    <name evidence="10" type="ORF">CV019_11325</name>
</gene>
<evidence type="ECO:0000259" key="9">
    <source>
        <dbReference type="Pfam" id="PF00586"/>
    </source>
</evidence>
<evidence type="ECO:0000256" key="5">
    <source>
        <dbReference type="ARBA" id="ARBA00022777"/>
    </source>
</evidence>
<dbReference type="InterPro" id="IPR036921">
    <property type="entry name" value="PurM-like_N_sf"/>
</dbReference>
<dbReference type="Gene3D" id="3.30.1330.10">
    <property type="entry name" value="PurM-like, N-terminal domain"/>
    <property type="match status" value="1"/>
</dbReference>